<evidence type="ECO:0000313" key="2">
    <source>
        <dbReference type="EMBL" id="SDN00126.1"/>
    </source>
</evidence>
<dbReference type="OrthoDB" id="5193039at2"/>
<feature type="transmembrane region" description="Helical" evidence="1">
    <location>
        <begin position="16"/>
        <end position="37"/>
    </location>
</feature>
<dbReference type="STRING" id="211114.SAMN04489726_4402"/>
<accession>A0A1G9XUP2</accession>
<reference evidence="2 3" key="1">
    <citation type="submission" date="2016-10" db="EMBL/GenBank/DDBJ databases">
        <authorList>
            <person name="de Groot N.N."/>
        </authorList>
    </citation>
    <scope>NUCLEOTIDE SEQUENCE [LARGE SCALE GENOMIC DNA]</scope>
    <source>
        <strain evidence="2 3">DSM 44149</strain>
    </source>
</reference>
<protein>
    <recommendedName>
        <fullName evidence="4">F0F1-ATPase subunit Ca2+/Mg2+ transporter</fullName>
    </recommendedName>
</protein>
<evidence type="ECO:0000256" key="1">
    <source>
        <dbReference type="SAM" id="Phobius"/>
    </source>
</evidence>
<dbReference type="eggNOG" id="ENOG502ZUAS">
    <property type="taxonomic scope" value="Bacteria"/>
</dbReference>
<evidence type="ECO:0000313" key="3">
    <source>
        <dbReference type="Proteomes" id="UP000183376"/>
    </source>
</evidence>
<proteinExistence type="predicted"/>
<keyword evidence="1" id="KW-0812">Transmembrane</keyword>
<dbReference type="AlphaFoldDB" id="A0A1G9XUP2"/>
<gene>
    <name evidence="2" type="ORF">SAMN04489726_4402</name>
</gene>
<organism evidence="2 3">
    <name type="scientific">Allokutzneria albata</name>
    <name type="common">Kibdelosporangium albatum</name>
    <dbReference type="NCBI Taxonomy" id="211114"/>
    <lineage>
        <taxon>Bacteria</taxon>
        <taxon>Bacillati</taxon>
        <taxon>Actinomycetota</taxon>
        <taxon>Actinomycetes</taxon>
        <taxon>Pseudonocardiales</taxon>
        <taxon>Pseudonocardiaceae</taxon>
        <taxon>Allokutzneria</taxon>
    </lineage>
</organism>
<keyword evidence="1" id="KW-1133">Transmembrane helix</keyword>
<dbReference type="EMBL" id="LT629701">
    <property type="protein sequence ID" value="SDN00126.1"/>
    <property type="molecule type" value="Genomic_DNA"/>
</dbReference>
<dbReference type="RefSeq" id="WP_030428923.1">
    <property type="nucleotide sequence ID" value="NZ_JOEF01000005.1"/>
</dbReference>
<keyword evidence="3" id="KW-1185">Reference proteome</keyword>
<feature type="transmembrane region" description="Helical" evidence="1">
    <location>
        <begin position="43"/>
        <end position="63"/>
    </location>
</feature>
<name>A0A1G9XUP2_ALLAB</name>
<sequence length="69" mass="7286">MSDKTDKGTQSGNADVWALISTLLAGPTLWGGVGYLIDLAVGGRIFLISGLLVGAVMSFYIVYVRHGRS</sequence>
<evidence type="ECO:0008006" key="4">
    <source>
        <dbReference type="Google" id="ProtNLM"/>
    </source>
</evidence>
<keyword evidence="1" id="KW-0472">Membrane</keyword>
<dbReference type="Proteomes" id="UP000183376">
    <property type="component" value="Chromosome I"/>
</dbReference>